<evidence type="ECO:0008006" key="4">
    <source>
        <dbReference type="Google" id="ProtNLM"/>
    </source>
</evidence>
<proteinExistence type="predicted"/>
<feature type="compositionally biased region" description="Low complexity" evidence="1">
    <location>
        <begin position="36"/>
        <end position="45"/>
    </location>
</feature>
<name>A0A6N3CUJ0_CLOSY</name>
<feature type="signal peptide" evidence="2">
    <location>
        <begin position="1"/>
        <end position="24"/>
    </location>
</feature>
<feature type="region of interest" description="Disordered" evidence="1">
    <location>
        <begin position="23"/>
        <end position="74"/>
    </location>
</feature>
<dbReference type="RefSeq" id="WP_021642572.1">
    <property type="nucleotide sequence ID" value="NZ_CACRUA010000020.1"/>
</dbReference>
<reference evidence="3" key="1">
    <citation type="submission" date="2019-11" db="EMBL/GenBank/DDBJ databases">
        <authorList>
            <person name="Feng L."/>
        </authorList>
    </citation>
    <scope>NUCLEOTIDE SEQUENCE</scope>
    <source>
        <strain evidence="3">CsymbiosumLFYP84</strain>
    </source>
</reference>
<evidence type="ECO:0000256" key="1">
    <source>
        <dbReference type="SAM" id="MobiDB-lite"/>
    </source>
</evidence>
<dbReference type="PROSITE" id="PS51257">
    <property type="entry name" value="PROKAR_LIPOPROTEIN"/>
    <property type="match status" value="1"/>
</dbReference>
<feature type="chain" id="PRO_5026673174" description="DUF1344 domain-containing protein" evidence="2">
    <location>
        <begin position="25"/>
        <end position="140"/>
    </location>
</feature>
<accession>A0A6N3CUJ0</accession>
<evidence type="ECO:0000256" key="2">
    <source>
        <dbReference type="SAM" id="SignalP"/>
    </source>
</evidence>
<keyword evidence="2" id="KW-0732">Signal</keyword>
<protein>
    <recommendedName>
        <fullName evidence="4">DUF1344 domain-containing protein</fullName>
    </recommendedName>
</protein>
<sequence length="140" mass="14712">MKKSKLIIVSILAIAALSTATACAGKKNETPKTPVAASAETTAASTEKEETAAEQTEAGDEAKDAESKKSGQMTGVLEENKGFIFTIISDDDGESYVFSLDDEKSLDGIKDGDKIIVSYEGGDPADRDSDCVVTKVEKAK</sequence>
<feature type="compositionally biased region" description="Basic and acidic residues" evidence="1">
    <location>
        <begin position="60"/>
        <end position="69"/>
    </location>
</feature>
<dbReference type="AlphaFoldDB" id="A0A6N3CUJ0"/>
<dbReference type="EMBL" id="CACRUA010000020">
    <property type="protein sequence ID" value="VYU18778.1"/>
    <property type="molecule type" value="Genomic_DNA"/>
</dbReference>
<gene>
    <name evidence="3" type="ORF">CSLFYP84_01533</name>
</gene>
<evidence type="ECO:0000313" key="3">
    <source>
        <dbReference type="EMBL" id="VYU18778.1"/>
    </source>
</evidence>
<organism evidence="3">
    <name type="scientific">Clostridium symbiosum</name>
    <name type="common">Bacteroides symbiosus</name>
    <dbReference type="NCBI Taxonomy" id="1512"/>
    <lineage>
        <taxon>Bacteria</taxon>
        <taxon>Bacillati</taxon>
        <taxon>Bacillota</taxon>
        <taxon>Clostridia</taxon>
        <taxon>Lachnospirales</taxon>
        <taxon>Lachnospiraceae</taxon>
        <taxon>Otoolea</taxon>
    </lineage>
</organism>